<dbReference type="AlphaFoldDB" id="A0AB34L3U7"/>
<dbReference type="InterPro" id="IPR009668">
    <property type="entry name" value="RNA_pol-assoc_fac_A49-like"/>
</dbReference>
<comment type="subcellular location">
    <subcellularLocation>
        <location evidence="1">Nucleus</location>
        <location evidence="1">Nucleolus</location>
    </subcellularLocation>
</comment>
<name>A0AB34L3U7_9PEZI</name>
<evidence type="ECO:0000256" key="2">
    <source>
        <dbReference type="ARBA" id="ARBA00009430"/>
    </source>
</evidence>
<dbReference type="Pfam" id="PF06870">
    <property type="entry name" value="RNA_pol_I_A49"/>
    <property type="match status" value="1"/>
</dbReference>
<evidence type="ECO:0000256" key="5">
    <source>
        <dbReference type="ARBA" id="ARBA00023242"/>
    </source>
</evidence>
<evidence type="ECO:0000256" key="4">
    <source>
        <dbReference type="ARBA" id="ARBA00023163"/>
    </source>
</evidence>
<dbReference type="GO" id="GO:0003677">
    <property type="term" value="F:DNA binding"/>
    <property type="evidence" value="ECO:0007669"/>
    <property type="project" value="InterPro"/>
</dbReference>
<comment type="caution">
    <text evidence="7">The sequence shown here is derived from an EMBL/GenBank/DDBJ whole genome shotgun (WGS) entry which is preliminary data.</text>
</comment>
<evidence type="ECO:0000256" key="1">
    <source>
        <dbReference type="ARBA" id="ARBA00004604"/>
    </source>
</evidence>
<organism evidence="7 8">
    <name type="scientific">Cladosporium halotolerans</name>
    <dbReference type="NCBI Taxonomy" id="1052096"/>
    <lineage>
        <taxon>Eukaryota</taxon>
        <taxon>Fungi</taxon>
        <taxon>Dikarya</taxon>
        <taxon>Ascomycota</taxon>
        <taxon>Pezizomycotina</taxon>
        <taxon>Dothideomycetes</taxon>
        <taxon>Dothideomycetidae</taxon>
        <taxon>Cladosporiales</taxon>
        <taxon>Cladosporiaceae</taxon>
        <taxon>Cladosporium</taxon>
    </lineage>
</organism>
<dbReference type="RefSeq" id="XP_069233812.1">
    <property type="nucleotide sequence ID" value="XM_069369316.1"/>
</dbReference>
<dbReference type="GeneID" id="96002154"/>
<feature type="region of interest" description="Disordered" evidence="6">
    <location>
        <begin position="1"/>
        <end position="31"/>
    </location>
</feature>
<keyword evidence="5" id="KW-0539">Nucleus</keyword>
<evidence type="ECO:0008006" key="9">
    <source>
        <dbReference type="Google" id="ProtNLM"/>
    </source>
</evidence>
<evidence type="ECO:0000313" key="8">
    <source>
        <dbReference type="Proteomes" id="UP000803884"/>
    </source>
</evidence>
<dbReference type="Proteomes" id="UP000803884">
    <property type="component" value="Unassembled WGS sequence"/>
</dbReference>
<dbReference type="GO" id="GO:0006351">
    <property type="term" value="P:DNA-templated transcription"/>
    <property type="evidence" value="ECO:0007669"/>
    <property type="project" value="InterPro"/>
</dbReference>
<dbReference type="GO" id="GO:0005730">
    <property type="term" value="C:nucleolus"/>
    <property type="evidence" value="ECO:0007669"/>
    <property type="project" value="UniProtKB-SubCell"/>
</dbReference>
<comment type="similarity">
    <text evidence="2">Belongs to the eukaryotic RPA49/POLR1E RNA polymerase subunit family.</text>
</comment>
<keyword evidence="4" id="KW-0804">Transcription</keyword>
<keyword evidence="3" id="KW-0240">DNA-directed RNA polymerase</keyword>
<dbReference type="PANTHER" id="PTHR14440">
    <property type="entry name" value="DNA-DIRECTED RNA POLYMERASE I SUBUNIT RPA49"/>
    <property type="match status" value="1"/>
</dbReference>
<dbReference type="EMBL" id="JAAQHG020000002">
    <property type="protein sequence ID" value="KAL1590707.1"/>
    <property type="molecule type" value="Genomic_DNA"/>
</dbReference>
<evidence type="ECO:0000256" key="3">
    <source>
        <dbReference type="ARBA" id="ARBA00022478"/>
    </source>
</evidence>
<evidence type="ECO:0000313" key="7">
    <source>
        <dbReference type="EMBL" id="KAL1590707.1"/>
    </source>
</evidence>
<dbReference type="GO" id="GO:0000428">
    <property type="term" value="C:DNA-directed RNA polymerase complex"/>
    <property type="evidence" value="ECO:0007669"/>
    <property type="project" value="UniProtKB-KW"/>
</dbReference>
<keyword evidence="8" id="KW-1185">Reference proteome</keyword>
<accession>A0AB34L3U7</accession>
<evidence type="ECO:0000256" key="6">
    <source>
        <dbReference type="SAM" id="MobiDB-lite"/>
    </source>
</evidence>
<protein>
    <recommendedName>
        <fullName evidence="9">RNA polymerase I associated factor, A49-like protein</fullName>
    </recommendedName>
</protein>
<proteinExistence type="inferred from homology"/>
<reference evidence="7 8" key="1">
    <citation type="journal article" date="2020" name="Microbiol. Resour. Announc.">
        <title>Draft Genome Sequence of a Cladosporium Species Isolated from the Mesophotic Ascidian Didemnum maculosum.</title>
        <authorList>
            <person name="Gioti A."/>
            <person name="Siaperas R."/>
            <person name="Nikolaivits E."/>
            <person name="Le Goff G."/>
            <person name="Ouazzani J."/>
            <person name="Kotoulas G."/>
            <person name="Topakas E."/>
        </authorList>
    </citation>
    <scope>NUCLEOTIDE SEQUENCE [LARGE SCALE GENOMIC DNA]</scope>
    <source>
        <strain evidence="7 8">TM138-S3</strain>
    </source>
</reference>
<gene>
    <name evidence="7" type="ORF">WHR41_00710</name>
</gene>
<sequence length="435" mass="48395">MSDKDGKKRKRQSNGVPAPNKKTHIDGQPTGTAKVAISENGLPPVIGSAPGLSVPQISFKAYAKASGRAKDSTKIKPDTHSVILHSTKHPKLDYTATPAASESQTAHYVAVYDPKAQKLQIVPSHHLNLRSTLRTENQEVKDNQQKRTIAQQREQLGQEFGTKKSKKAIASKTLNAITKGNEDGKSAEIENAILETMADTTANDQNQAQLAEAALAAKPIPKPDMSADNFEDVYPLNTLIPPGDMRLVQVKEWQDKARAEEPIMFNNRFSAGRVVAIGKSDDVNKLKALRYLNLLLDFNAALGTAGRSGKKVPKKDVLSKKLEAYPEALVDSVRRRFSESNELNKWHQDYLYTHMCALSLYIDHYVTDISNLKDDLRLENRQVGQYFHELGCRVGPPTEKERETRGMSKAQAAATRIAKLKLPLDFPRPRMMRKR</sequence>